<evidence type="ECO:0000313" key="3">
    <source>
        <dbReference type="Proteomes" id="UP000249723"/>
    </source>
</evidence>
<name>A0A2X0KW63_9BASI</name>
<dbReference type="EMBL" id="FMWP01000127">
    <property type="protein sequence ID" value="SDA02780.1"/>
    <property type="molecule type" value="Genomic_DNA"/>
</dbReference>
<reference evidence="3" key="1">
    <citation type="submission" date="2016-10" db="EMBL/GenBank/DDBJ databases">
        <authorList>
            <person name="Jeantristanb JTB J.-T."/>
            <person name="Ricardo R."/>
        </authorList>
    </citation>
    <scope>NUCLEOTIDE SEQUENCE [LARGE SCALE GENOMIC DNA]</scope>
</reference>
<dbReference type="STRING" id="289078.A0A2X0KW63"/>
<dbReference type="Proteomes" id="UP000249723">
    <property type="component" value="Unassembled WGS sequence"/>
</dbReference>
<accession>A0A2X0KW63</accession>
<gene>
    <name evidence="2" type="ORF">BZ3500_MVSOF-1268-A1-R1_CHR7-1G09089</name>
</gene>
<proteinExistence type="predicted"/>
<organism evidence="2 3">
    <name type="scientific">Microbotryum saponariae</name>
    <dbReference type="NCBI Taxonomy" id="289078"/>
    <lineage>
        <taxon>Eukaryota</taxon>
        <taxon>Fungi</taxon>
        <taxon>Dikarya</taxon>
        <taxon>Basidiomycota</taxon>
        <taxon>Pucciniomycotina</taxon>
        <taxon>Microbotryomycetes</taxon>
        <taxon>Microbotryales</taxon>
        <taxon>Microbotryaceae</taxon>
        <taxon>Microbotryum</taxon>
    </lineage>
</organism>
<dbReference type="AlphaFoldDB" id="A0A2X0KW63"/>
<evidence type="ECO:0000256" key="1">
    <source>
        <dbReference type="SAM" id="MobiDB-lite"/>
    </source>
</evidence>
<sequence>MVKNGPDWDGSSSSSPLLPCLCHSNSASYAPRPVALPKSTPLPSFELSSPTTPSASLRIKNKVKGFSEGLLQRRSRGEQSDGASTPRTGSRKMPGDLPLLEDLRSQSLDLGERRSWDILRGMTLGRFGTDKKEEMLLAASPAVAEGPRRRMSIDSSQSSMRWRHVIFKVELGIDVSFIFYYFQGHDIQVHILHLHLHLQLD</sequence>
<keyword evidence="3" id="KW-1185">Reference proteome</keyword>
<feature type="region of interest" description="Disordered" evidence="1">
    <location>
        <begin position="68"/>
        <end position="98"/>
    </location>
</feature>
<evidence type="ECO:0000313" key="2">
    <source>
        <dbReference type="EMBL" id="SDA02780.1"/>
    </source>
</evidence>
<protein>
    <submittedName>
        <fullName evidence="2">BZ3500_MvSof-1268-A1-R1_Chr7-1g09089 protein</fullName>
    </submittedName>
</protein>